<accession>A0A556U1J7</accession>
<comment type="caution">
    <text evidence="1">The sequence shown here is derived from an EMBL/GenBank/DDBJ whole genome shotgun (WGS) entry which is preliminary data.</text>
</comment>
<keyword evidence="2" id="KW-1185">Reference proteome</keyword>
<name>A0A556U1J7_BAGYA</name>
<protein>
    <submittedName>
        <fullName evidence="1">Uncharacterized protein</fullName>
    </submittedName>
</protein>
<sequence length="134" mass="14672">MNYQSSVPVSGISPLTAVTAGHARSGCGPSSSPGARTATHGVPVRFRIIRQLRSGRVFHYTGDLATIRQMTQSLWSSGKTCRIGIWISVLELFVRIGRTAEQQMANDMRRGFGELGAKHAWSLGSSWHPQRPTH</sequence>
<reference evidence="1 2" key="1">
    <citation type="journal article" date="2019" name="Genome Biol. Evol.">
        <title>Whole-Genome Sequencing of the Giant Devil Catfish, Bagarius yarrelli.</title>
        <authorList>
            <person name="Jiang W."/>
            <person name="Lv Y."/>
            <person name="Cheng L."/>
            <person name="Yang K."/>
            <person name="Chao B."/>
            <person name="Wang X."/>
            <person name="Li Y."/>
            <person name="Pan X."/>
            <person name="You X."/>
            <person name="Zhang Y."/>
            <person name="Yang J."/>
            <person name="Li J."/>
            <person name="Zhang X."/>
            <person name="Liu S."/>
            <person name="Sun C."/>
            <person name="Yang J."/>
            <person name="Shi Q."/>
        </authorList>
    </citation>
    <scope>NUCLEOTIDE SEQUENCE [LARGE SCALE GENOMIC DNA]</scope>
    <source>
        <strain evidence="1">JWS20170419001</strain>
        <tissue evidence="1">Muscle</tissue>
    </source>
</reference>
<dbReference type="EMBL" id="VCAZ01000037">
    <property type="protein sequence ID" value="TSL82574.1"/>
    <property type="molecule type" value="Genomic_DNA"/>
</dbReference>
<dbReference type="Proteomes" id="UP000319801">
    <property type="component" value="Unassembled WGS sequence"/>
</dbReference>
<evidence type="ECO:0000313" key="2">
    <source>
        <dbReference type="Proteomes" id="UP000319801"/>
    </source>
</evidence>
<gene>
    <name evidence="1" type="ORF">Baya_6673</name>
</gene>
<evidence type="ECO:0000313" key="1">
    <source>
        <dbReference type="EMBL" id="TSL82574.1"/>
    </source>
</evidence>
<dbReference type="AlphaFoldDB" id="A0A556U1J7"/>
<organism evidence="1 2">
    <name type="scientific">Bagarius yarrelli</name>
    <name type="common">Goonch</name>
    <name type="synonym">Bagrus yarrelli</name>
    <dbReference type="NCBI Taxonomy" id="175774"/>
    <lineage>
        <taxon>Eukaryota</taxon>
        <taxon>Metazoa</taxon>
        <taxon>Chordata</taxon>
        <taxon>Craniata</taxon>
        <taxon>Vertebrata</taxon>
        <taxon>Euteleostomi</taxon>
        <taxon>Actinopterygii</taxon>
        <taxon>Neopterygii</taxon>
        <taxon>Teleostei</taxon>
        <taxon>Ostariophysi</taxon>
        <taxon>Siluriformes</taxon>
        <taxon>Sisoridae</taxon>
        <taxon>Sisorinae</taxon>
        <taxon>Bagarius</taxon>
    </lineage>
</organism>
<proteinExistence type="predicted"/>